<dbReference type="RefSeq" id="WP_013566073.1">
    <property type="nucleotide sequence ID" value="NC_014962.1"/>
</dbReference>
<sequence>MTSQTKFGGKWTQLKLSALEAYLEAYLKVMKKQKFNLIYIDAFAGTGCLQNWDNQKDKIESSRLEFGGDDEANEAQDFLNGSVKVALNAGQEDGNSFHEYRFIEKCSRKFEELNNIKNEFPRKKILIRNAEANLEVRRMCEGLGKMDRAVLFLDPFGMQVEWKTIEFIALTERIDLVLLFPVGASLRLMPRDGDLDEATKEKLNQFFGDEKWHNEIYKPASSSFLPPFIDSNEQPVSREAGTHKIEGFVRKRLSDIFFGVVDRPLRLVNTKNAPLYLLFFAFGNEKGAEIGKRIANRIIANHSSPNYRKR</sequence>
<evidence type="ECO:0000313" key="2">
    <source>
        <dbReference type="Proteomes" id="UP000008631"/>
    </source>
</evidence>
<dbReference type="OrthoDB" id="7838592at2"/>
<dbReference type="NCBIfam" id="TIGR04474">
    <property type="entry name" value="tcm_partner"/>
    <property type="match status" value="1"/>
</dbReference>
<proteinExistence type="predicted"/>
<name>E8R4J0_ISOPI</name>
<reference key="1">
    <citation type="submission" date="2010-11" db="EMBL/GenBank/DDBJ databases">
        <title>The complete sequence of chromosome of Isophaera pallida ATCC 43644.</title>
        <authorList>
            <consortium name="US DOE Joint Genome Institute (JGI-PGF)"/>
            <person name="Lucas S."/>
            <person name="Copeland A."/>
            <person name="Lapidus A."/>
            <person name="Bruce D."/>
            <person name="Goodwin L."/>
            <person name="Pitluck S."/>
            <person name="Kyrpides N."/>
            <person name="Mavromatis K."/>
            <person name="Pagani I."/>
            <person name="Ivanova N."/>
            <person name="Saunders E."/>
            <person name="Brettin T."/>
            <person name="Detter J.C."/>
            <person name="Han C."/>
            <person name="Tapia R."/>
            <person name="Land M."/>
            <person name="Hauser L."/>
            <person name="Markowitz V."/>
            <person name="Cheng J.-F."/>
            <person name="Hugenholtz P."/>
            <person name="Woyke T."/>
            <person name="Wu D."/>
            <person name="Eisen J.A."/>
        </authorList>
    </citation>
    <scope>NUCLEOTIDE SEQUENCE</scope>
    <source>
        <strain>ATCC 43644</strain>
    </source>
</reference>
<dbReference type="eggNOG" id="ENOG502ZIUW">
    <property type="taxonomic scope" value="Bacteria"/>
</dbReference>
<dbReference type="STRING" id="575540.Isop_3223"/>
<keyword evidence="2" id="KW-1185">Reference proteome</keyword>
<dbReference type="Proteomes" id="UP000008631">
    <property type="component" value="Chromosome"/>
</dbReference>
<organism evidence="1 2">
    <name type="scientific">Isosphaera pallida (strain ATCC 43644 / DSM 9630 / IS1B)</name>
    <dbReference type="NCBI Taxonomy" id="575540"/>
    <lineage>
        <taxon>Bacteria</taxon>
        <taxon>Pseudomonadati</taxon>
        <taxon>Planctomycetota</taxon>
        <taxon>Planctomycetia</taxon>
        <taxon>Isosphaerales</taxon>
        <taxon>Isosphaeraceae</taxon>
        <taxon>Isosphaera</taxon>
    </lineage>
</organism>
<evidence type="ECO:0000313" key="1">
    <source>
        <dbReference type="EMBL" id="ADV63785.1"/>
    </source>
</evidence>
<reference evidence="1 2" key="2">
    <citation type="journal article" date="2011" name="Stand. Genomic Sci.">
        <title>Complete genome sequence of Isosphaera pallida type strain (IS1B).</title>
        <authorList>
            <consortium name="US DOE Joint Genome Institute (JGI-PGF)"/>
            <person name="Goker M."/>
            <person name="Cleland D."/>
            <person name="Saunders E."/>
            <person name="Lapidus A."/>
            <person name="Nolan M."/>
            <person name="Lucas S."/>
            <person name="Hammon N."/>
            <person name="Deshpande S."/>
            <person name="Cheng J.F."/>
            <person name="Tapia R."/>
            <person name="Han C."/>
            <person name="Goodwin L."/>
            <person name="Pitluck S."/>
            <person name="Liolios K."/>
            <person name="Pagani I."/>
            <person name="Ivanova N."/>
            <person name="Mavromatis K."/>
            <person name="Pati A."/>
            <person name="Chen A."/>
            <person name="Palaniappan K."/>
            <person name="Land M."/>
            <person name="Hauser L."/>
            <person name="Chang Y.J."/>
            <person name="Jeffries C.D."/>
            <person name="Detter J.C."/>
            <person name="Beck B."/>
            <person name="Woyke T."/>
            <person name="Bristow J."/>
            <person name="Eisen J.A."/>
            <person name="Markowitz V."/>
            <person name="Hugenholtz P."/>
            <person name="Kyrpides N.C."/>
            <person name="Klenk H.P."/>
        </authorList>
    </citation>
    <scope>NUCLEOTIDE SEQUENCE [LARGE SCALE GENOMIC DNA]</scope>
    <source>
        <strain evidence="2">ATCC 43644 / DSM 9630 / IS1B</strain>
    </source>
</reference>
<dbReference type="InParanoid" id="E8R4J0"/>
<dbReference type="InterPro" id="IPR031009">
    <property type="entry name" value="Tcm_partner"/>
</dbReference>
<evidence type="ECO:0008006" key="3">
    <source>
        <dbReference type="Google" id="ProtNLM"/>
    </source>
</evidence>
<dbReference type="EMBL" id="CP002353">
    <property type="protein sequence ID" value="ADV63785.1"/>
    <property type="molecule type" value="Genomic_DNA"/>
</dbReference>
<protein>
    <recommendedName>
        <fullName evidence="3">Three-Cys-motif partner protein TcmP</fullName>
    </recommendedName>
</protein>
<dbReference type="HOGENOM" id="CLU_955440_0_0_0"/>
<gene>
    <name evidence="1" type="ordered locus">Isop_3223</name>
</gene>
<dbReference type="KEGG" id="ipa:Isop_3223"/>
<accession>E8R4J0</accession>
<dbReference type="AlphaFoldDB" id="E8R4J0"/>